<keyword evidence="2" id="KW-1185">Reference proteome</keyword>
<dbReference type="Proteomes" id="UP001595710">
    <property type="component" value="Unassembled WGS sequence"/>
</dbReference>
<dbReference type="EMBL" id="JBHRYN010000003">
    <property type="protein sequence ID" value="MFC3700121.1"/>
    <property type="molecule type" value="Genomic_DNA"/>
</dbReference>
<organism evidence="1 2">
    <name type="scientific">Reinekea marina</name>
    <dbReference type="NCBI Taxonomy" id="1310421"/>
    <lineage>
        <taxon>Bacteria</taxon>
        <taxon>Pseudomonadati</taxon>
        <taxon>Pseudomonadota</taxon>
        <taxon>Gammaproteobacteria</taxon>
        <taxon>Oceanospirillales</taxon>
        <taxon>Saccharospirillaceae</taxon>
        <taxon>Reinekea</taxon>
    </lineage>
</organism>
<reference evidence="2" key="1">
    <citation type="journal article" date="2019" name="Int. J. Syst. Evol. Microbiol.">
        <title>The Global Catalogue of Microorganisms (GCM) 10K type strain sequencing project: providing services to taxonomists for standard genome sequencing and annotation.</title>
        <authorList>
            <consortium name="The Broad Institute Genomics Platform"/>
            <consortium name="The Broad Institute Genome Sequencing Center for Infectious Disease"/>
            <person name="Wu L."/>
            <person name="Ma J."/>
        </authorList>
    </citation>
    <scope>NUCLEOTIDE SEQUENCE [LARGE SCALE GENOMIC DNA]</scope>
    <source>
        <strain evidence="2">CECT 8288</strain>
    </source>
</reference>
<accession>A0ABV7WLB8</accession>
<protein>
    <submittedName>
        <fullName evidence="1">Uncharacterized protein</fullName>
    </submittedName>
</protein>
<comment type="caution">
    <text evidence="1">The sequence shown here is derived from an EMBL/GenBank/DDBJ whole genome shotgun (WGS) entry which is preliminary data.</text>
</comment>
<sequence>MFHFRRRTLWIIIYITIPMIIILNNLGSDPDVPENVVSASSNQRWSLDNVEVRSIGSVQWLALPSADSLIMSIVLNAIPSTSLAVDNSSAFSSQLQGGKLVLTLTNPVNKAVLEESLLFLEQWLPGNIESIVVSGPFNTQWAELIDRALAETRGEGIEINISSSRGLAHLTSPPMQSQDQLAFLMAVSIIKQRLSGYDIQMSWDHRRERSVVTFNSTLSTDVLFDVNASEFKPIYEAFVESAKARNRTQSQLHRYLQTAIVYNVPFRFFVEQPERLANVSIKDVNRMMEYALEQIKTPQ</sequence>
<evidence type="ECO:0000313" key="2">
    <source>
        <dbReference type="Proteomes" id="UP001595710"/>
    </source>
</evidence>
<name>A0ABV7WLB8_9GAMM</name>
<evidence type="ECO:0000313" key="1">
    <source>
        <dbReference type="EMBL" id="MFC3700121.1"/>
    </source>
</evidence>
<proteinExistence type="predicted"/>
<dbReference type="RefSeq" id="WP_290280848.1">
    <property type="nucleotide sequence ID" value="NZ_JAUFQI010000001.1"/>
</dbReference>
<gene>
    <name evidence="1" type="ORF">ACFOND_00600</name>
</gene>